<reference evidence="1" key="1">
    <citation type="journal article" date="2018" name="Genome Biol.">
        <title>SKESA: strategic k-mer extension for scrupulous assemblies.</title>
        <authorList>
            <person name="Souvorov A."/>
            <person name="Agarwala R."/>
            <person name="Lipman D.J."/>
        </authorList>
    </citation>
    <scope>NUCLEOTIDE SEQUENCE</scope>
    <source>
        <strain evidence="1">BCW_3452</strain>
    </source>
</reference>
<dbReference type="Proteomes" id="UP000863257">
    <property type="component" value="Unassembled WGS sequence"/>
</dbReference>
<reference evidence="1" key="2">
    <citation type="submission" date="2019-01" db="EMBL/GenBank/DDBJ databases">
        <authorList>
            <consortium name="NCBI Pathogen Detection Project"/>
        </authorList>
    </citation>
    <scope>NUCLEOTIDE SEQUENCE</scope>
    <source>
        <strain evidence="1">BCW_3452</strain>
    </source>
</reference>
<gene>
    <name evidence="1" type="ORF">I7730_20080</name>
</gene>
<protein>
    <submittedName>
        <fullName evidence="1">Uncharacterized protein</fullName>
    </submittedName>
</protein>
<proteinExistence type="predicted"/>
<accession>A0A8H9N3B9</accession>
<dbReference type="EMBL" id="DACRBY010000031">
    <property type="protein sequence ID" value="HAS8542091.1"/>
    <property type="molecule type" value="Genomic_DNA"/>
</dbReference>
<name>A0A8H9N3B9_VIBVL</name>
<comment type="caution">
    <text evidence="1">The sequence shown here is derived from an EMBL/GenBank/DDBJ whole genome shotgun (WGS) entry which is preliminary data.</text>
</comment>
<dbReference type="AlphaFoldDB" id="A0A8H9N3B9"/>
<sequence>MFLLACTTNTNMFEKILFHEYFPGFLFSKTSDTVIGLNGYEYALLTNENLVVKTCEQAGQIDIATVADYDYYRFKLLLTSCIAIDKFSTAVASQGNNFPQDIDSEFIYQLPATITPFVNYSDFLRKQGESFLSYDEKTKVTIENENTFKLLTARDEVYLTLLARGDFTQDGYEDLLIQSEWYARDAYGKHVDLVILSKKNIYGYVEIAWRLNEL</sequence>
<organism evidence="1">
    <name type="scientific">Vibrio vulnificus</name>
    <dbReference type="NCBI Taxonomy" id="672"/>
    <lineage>
        <taxon>Bacteria</taxon>
        <taxon>Pseudomonadati</taxon>
        <taxon>Pseudomonadota</taxon>
        <taxon>Gammaproteobacteria</taxon>
        <taxon>Vibrionales</taxon>
        <taxon>Vibrionaceae</taxon>
        <taxon>Vibrio</taxon>
    </lineage>
</organism>
<evidence type="ECO:0000313" key="1">
    <source>
        <dbReference type="EMBL" id="HAS8542091.1"/>
    </source>
</evidence>